<comment type="function">
    <text evidence="8">Claudins function as major constituents of the tight junction complexes that regulate the permeability of epithelia.</text>
</comment>
<keyword evidence="5 8" id="KW-0965">Cell junction</keyword>
<dbReference type="InterPro" id="IPR004031">
    <property type="entry name" value="PMP22/EMP/MP20/Claudin"/>
</dbReference>
<dbReference type="GO" id="GO:0005886">
    <property type="term" value="C:plasma membrane"/>
    <property type="evidence" value="ECO:0007669"/>
    <property type="project" value="UniProtKB-SubCell"/>
</dbReference>
<dbReference type="InterPro" id="IPR006187">
    <property type="entry name" value="Claudin"/>
</dbReference>
<evidence type="ECO:0000256" key="1">
    <source>
        <dbReference type="ARBA" id="ARBA00008295"/>
    </source>
</evidence>
<dbReference type="PANTHER" id="PTHR12002">
    <property type="entry name" value="CLAUDIN"/>
    <property type="match status" value="1"/>
</dbReference>
<keyword evidence="4 8" id="KW-0812">Transmembrane</keyword>
<dbReference type="FunFam" id="1.20.140.150:FF:000001">
    <property type="entry name" value="Claudin"/>
    <property type="match status" value="1"/>
</dbReference>
<comment type="caution">
    <text evidence="9">The sequence shown here is derived from an EMBL/GenBank/DDBJ whole genome shotgun (WGS) entry which is preliminary data.</text>
</comment>
<keyword evidence="2 8" id="KW-0796">Tight junction</keyword>
<dbReference type="EMBL" id="JAINUG010000012">
    <property type="protein sequence ID" value="KAJ8414659.1"/>
    <property type="molecule type" value="Genomic_DNA"/>
</dbReference>
<feature type="transmembrane region" description="Helical" evidence="8">
    <location>
        <begin position="77"/>
        <end position="100"/>
    </location>
</feature>
<evidence type="ECO:0000313" key="9">
    <source>
        <dbReference type="EMBL" id="KAJ8414659.1"/>
    </source>
</evidence>
<keyword evidence="6 8" id="KW-1133">Transmembrane helix</keyword>
<dbReference type="Proteomes" id="UP001221898">
    <property type="component" value="Unassembled WGS sequence"/>
</dbReference>
<dbReference type="PROSITE" id="PS01346">
    <property type="entry name" value="CLAUDIN"/>
    <property type="match status" value="1"/>
</dbReference>
<protein>
    <recommendedName>
        <fullName evidence="8">Claudin</fullName>
    </recommendedName>
</protein>
<evidence type="ECO:0000256" key="2">
    <source>
        <dbReference type="ARBA" id="ARBA00022427"/>
    </source>
</evidence>
<comment type="subcellular location">
    <subcellularLocation>
        <location evidence="8">Cell junction</location>
        <location evidence="8">Tight junction</location>
    </subcellularLocation>
    <subcellularLocation>
        <location evidence="8">Cell membrane</location>
        <topology evidence="8">Multi-pass membrane protein</topology>
    </subcellularLocation>
</comment>
<evidence type="ECO:0000256" key="4">
    <source>
        <dbReference type="ARBA" id="ARBA00022692"/>
    </source>
</evidence>
<dbReference type="InterPro" id="IPR017974">
    <property type="entry name" value="Claudin_CS"/>
</dbReference>
<dbReference type="PRINTS" id="PR01077">
    <property type="entry name" value="CLAUDIN"/>
</dbReference>
<accession>A0AAD7X093</accession>
<evidence type="ECO:0000256" key="5">
    <source>
        <dbReference type="ARBA" id="ARBA00022949"/>
    </source>
</evidence>
<name>A0AAD7X093_9TELE</name>
<evidence type="ECO:0000256" key="8">
    <source>
        <dbReference type="RuleBase" id="RU060637"/>
    </source>
</evidence>
<keyword evidence="10" id="KW-1185">Reference proteome</keyword>
<dbReference type="Pfam" id="PF00822">
    <property type="entry name" value="PMP22_Claudin"/>
    <property type="match status" value="1"/>
</dbReference>
<feature type="transmembrane region" description="Helical" evidence="8">
    <location>
        <begin position="120"/>
        <end position="141"/>
    </location>
</feature>
<comment type="similarity">
    <text evidence="1 8">Belongs to the claudin family.</text>
</comment>
<evidence type="ECO:0000256" key="7">
    <source>
        <dbReference type="ARBA" id="ARBA00023136"/>
    </source>
</evidence>
<evidence type="ECO:0000313" key="10">
    <source>
        <dbReference type="Proteomes" id="UP001221898"/>
    </source>
</evidence>
<dbReference type="GO" id="GO:0005198">
    <property type="term" value="F:structural molecule activity"/>
    <property type="evidence" value="ECO:0007669"/>
    <property type="project" value="InterPro"/>
</dbReference>
<gene>
    <name evidence="9" type="ORF">AAFF_G00038610</name>
</gene>
<dbReference type="GO" id="GO:0005923">
    <property type="term" value="C:bicellular tight junction"/>
    <property type="evidence" value="ECO:0007669"/>
    <property type="project" value="UniProtKB-SubCell"/>
</dbReference>
<keyword evidence="7 8" id="KW-0472">Membrane</keyword>
<organism evidence="9 10">
    <name type="scientific">Aldrovandia affinis</name>
    <dbReference type="NCBI Taxonomy" id="143900"/>
    <lineage>
        <taxon>Eukaryota</taxon>
        <taxon>Metazoa</taxon>
        <taxon>Chordata</taxon>
        <taxon>Craniata</taxon>
        <taxon>Vertebrata</taxon>
        <taxon>Euteleostomi</taxon>
        <taxon>Actinopterygii</taxon>
        <taxon>Neopterygii</taxon>
        <taxon>Teleostei</taxon>
        <taxon>Notacanthiformes</taxon>
        <taxon>Halosauridae</taxon>
        <taxon>Aldrovandia</taxon>
    </lineage>
</organism>
<evidence type="ECO:0000256" key="6">
    <source>
        <dbReference type="ARBA" id="ARBA00022989"/>
    </source>
</evidence>
<evidence type="ECO:0000256" key="3">
    <source>
        <dbReference type="ARBA" id="ARBA00022475"/>
    </source>
</evidence>
<feature type="transmembrane region" description="Helical" evidence="8">
    <location>
        <begin position="12"/>
        <end position="30"/>
    </location>
</feature>
<proteinExistence type="inferred from homology"/>
<reference evidence="9" key="1">
    <citation type="journal article" date="2023" name="Science">
        <title>Genome structures resolve the early diversification of teleost fishes.</title>
        <authorList>
            <person name="Parey E."/>
            <person name="Louis A."/>
            <person name="Montfort J."/>
            <person name="Bouchez O."/>
            <person name="Roques C."/>
            <person name="Iampietro C."/>
            <person name="Lluch J."/>
            <person name="Castinel A."/>
            <person name="Donnadieu C."/>
            <person name="Desvignes T."/>
            <person name="Floi Bucao C."/>
            <person name="Jouanno E."/>
            <person name="Wen M."/>
            <person name="Mejri S."/>
            <person name="Dirks R."/>
            <person name="Jansen H."/>
            <person name="Henkel C."/>
            <person name="Chen W.J."/>
            <person name="Zahm M."/>
            <person name="Cabau C."/>
            <person name="Klopp C."/>
            <person name="Thompson A.W."/>
            <person name="Robinson-Rechavi M."/>
            <person name="Braasch I."/>
            <person name="Lecointre G."/>
            <person name="Bobe J."/>
            <person name="Postlethwait J.H."/>
            <person name="Berthelot C."/>
            <person name="Roest Crollius H."/>
            <person name="Guiguen Y."/>
        </authorList>
    </citation>
    <scope>NUCLEOTIDE SEQUENCE</scope>
    <source>
        <strain evidence="9">NC1722</strain>
    </source>
</reference>
<dbReference type="AlphaFoldDB" id="A0AAD7X093"/>
<dbReference type="Gene3D" id="1.20.140.150">
    <property type="match status" value="1"/>
</dbReference>
<feature type="transmembrane region" description="Helical" evidence="8">
    <location>
        <begin position="162"/>
        <end position="181"/>
    </location>
</feature>
<sequence length="206" mass="21819">MGTIGKEVTGQVFCIIGFMGVIIVCGIPMWRVTSFVGANIVTGQIIWDGLWMNCVMQSTGQMQCRIHESLLKLSRDLQAARALIVSAIVIGFVGITLSFIGGRCTGCLDKDSSKATMVISGGAICIVSGALCLIPICWSAARTIADFHSPGVTDSQRRELGAAIFIGWGTSALLTIGGSILCSSCPPEENKVLLSDLMLLVSEHHN</sequence>
<keyword evidence="3 8" id="KW-1003">Cell membrane</keyword>